<evidence type="ECO:0000256" key="2">
    <source>
        <dbReference type="ARBA" id="ARBA00010876"/>
    </source>
</evidence>
<evidence type="ECO:0000256" key="3">
    <source>
        <dbReference type="ARBA" id="ARBA00023235"/>
    </source>
</evidence>
<evidence type="ECO:0000256" key="1">
    <source>
        <dbReference type="ARBA" id="ARBA00000073"/>
    </source>
</evidence>
<dbReference type="OrthoDB" id="9807829at2"/>
<dbReference type="PANTHER" id="PTHR21600">
    <property type="entry name" value="MITOCHONDRIAL RNA PSEUDOURIDINE SYNTHASE"/>
    <property type="match status" value="1"/>
</dbReference>
<dbReference type="RefSeq" id="WP_156005666.1">
    <property type="nucleotide sequence ID" value="NZ_CP046276.1"/>
</dbReference>
<dbReference type="InterPro" id="IPR036986">
    <property type="entry name" value="S4_RNA-bd_sf"/>
</dbReference>
<comment type="catalytic activity">
    <reaction evidence="1">
        <text>a uridine in RNA = a pseudouridine in RNA</text>
        <dbReference type="Rhea" id="RHEA:48348"/>
        <dbReference type="Rhea" id="RHEA-COMP:12068"/>
        <dbReference type="Rhea" id="RHEA-COMP:12069"/>
        <dbReference type="ChEBI" id="CHEBI:65314"/>
        <dbReference type="ChEBI" id="CHEBI:65315"/>
    </reaction>
</comment>
<dbReference type="GO" id="GO:0140098">
    <property type="term" value="F:catalytic activity, acting on RNA"/>
    <property type="evidence" value="ECO:0007669"/>
    <property type="project" value="UniProtKB-ARBA"/>
</dbReference>
<evidence type="ECO:0000256" key="6">
    <source>
        <dbReference type="PROSITE-ProRule" id="PRU00182"/>
    </source>
</evidence>
<dbReference type="KEGG" id="stab:STABA_v1c01990"/>
<dbReference type="GO" id="GO:0001522">
    <property type="term" value="P:pseudouridine synthesis"/>
    <property type="evidence" value="ECO:0007669"/>
    <property type="project" value="InterPro"/>
</dbReference>
<organism evidence="8 9">
    <name type="scientific">Spiroplasma tabanidicola</name>
    <dbReference type="NCBI Taxonomy" id="324079"/>
    <lineage>
        <taxon>Bacteria</taxon>
        <taxon>Bacillati</taxon>
        <taxon>Mycoplasmatota</taxon>
        <taxon>Mollicutes</taxon>
        <taxon>Entomoplasmatales</taxon>
        <taxon>Spiroplasmataceae</taxon>
        <taxon>Spiroplasma</taxon>
    </lineage>
</organism>
<proteinExistence type="inferred from homology"/>
<keyword evidence="9" id="KW-1185">Reference proteome</keyword>
<dbReference type="SUPFAM" id="SSF55120">
    <property type="entry name" value="Pseudouridine synthase"/>
    <property type="match status" value="1"/>
</dbReference>
<dbReference type="PROSITE" id="PS50889">
    <property type="entry name" value="S4"/>
    <property type="match status" value="1"/>
</dbReference>
<dbReference type="GO" id="GO:0006396">
    <property type="term" value="P:RNA processing"/>
    <property type="evidence" value="ECO:0007669"/>
    <property type="project" value="UniProtKB-ARBA"/>
</dbReference>
<evidence type="ECO:0000259" key="7">
    <source>
        <dbReference type="Pfam" id="PF00849"/>
    </source>
</evidence>
<dbReference type="CDD" id="cd02869">
    <property type="entry name" value="PseudoU_synth_RluA_like"/>
    <property type="match status" value="1"/>
</dbReference>
<dbReference type="Proteomes" id="UP000424468">
    <property type="component" value="Chromosome"/>
</dbReference>
<dbReference type="InterPro" id="IPR006145">
    <property type="entry name" value="PsdUridine_synth_RsuA/RluA"/>
</dbReference>
<dbReference type="Pfam" id="PF00849">
    <property type="entry name" value="PseudoU_synth_2"/>
    <property type="match status" value="1"/>
</dbReference>
<dbReference type="InterPro" id="IPR050188">
    <property type="entry name" value="RluA_PseudoU_synthase"/>
</dbReference>
<protein>
    <recommendedName>
        <fullName evidence="4">RNA pseudouridylate synthase</fullName>
    </recommendedName>
    <alternativeName>
        <fullName evidence="5">RNA-uridine isomerase</fullName>
    </alternativeName>
</protein>
<comment type="similarity">
    <text evidence="2">Belongs to the pseudouridine synthase RluA family.</text>
</comment>
<dbReference type="GO" id="GO:0003723">
    <property type="term" value="F:RNA binding"/>
    <property type="evidence" value="ECO:0007669"/>
    <property type="project" value="UniProtKB-KW"/>
</dbReference>
<keyword evidence="6" id="KW-0694">RNA-binding</keyword>
<reference evidence="8 9" key="1">
    <citation type="submission" date="2019-11" db="EMBL/GenBank/DDBJ databases">
        <title>Complete genome sequence of Spiroplasma tabanidicola TAUS-1 (DSM 22603).</title>
        <authorList>
            <person name="Huang C.-T."/>
            <person name="Lin Y.-C."/>
            <person name="Kuo C.-H."/>
        </authorList>
    </citation>
    <scope>NUCLEOTIDE SEQUENCE [LARGE SCALE GENOMIC DNA]</scope>
    <source>
        <strain evidence="8 9">TAUS-1</strain>
    </source>
</reference>
<feature type="domain" description="Pseudouridine synthase RsuA/RluA-like" evidence="7">
    <location>
        <begin position="90"/>
        <end position="245"/>
    </location>
</feature>
<dbReference type="Gene3D" id="3.10.290.10">
    <property type="entry name" value="RNA-binding S4 domain"/>
    <property type="match status" value="1"/>
</dbReference>
<name>A0A6I6C704_9MOLU</name>
<evidence type="ECO:0000256" key="5">
    <source>
        <dbReference type="ARBA" id="ARBA00033164"/>
    </source>
</evidence>
<dbReference type="Gene3D" id="3.30.2350.10">
    <property type="entry name" value="Pseudouridine synthase"/>
    <property type="match status" value="1"/>
</dbReference>
<keyword evidence="3" id="KW-0413">Isomerase</keyword>
<evidence type="ECO:0000256" key="4">
    <source>
        <dbReference type="ARBA" id="ARBA00031870"/>
    </source>
</evidence>
<dbReference type="AlphaFoldDB" id="A0A6I6C704"/>
<dbReference type="GO" id="GO:0009982">
    <property type="term" value="F:pseudouridine synthase activity"/>
    <property type="evidence" value="ECO:0007669"/>
    <property type="project" value="InterPro"/>
</dbReference>
<gene>
    <name evidence="8" type="primary">rluC</name>
    <name evidence="8" type="ORF">STABA_v1c01990</name>
</gene>
<dbReference type="PANTHER" id="PTHR21600:SF83">
    <property type="entry name" value="PSEUDOURIDYLATE SYNTHASE RPUSD4, MITOCHONDRIAL"/>
    <property type="match status" value="1"/>
</dbReference>
<evidence type="ECO:0000313" key="9">
    <source>
        <dbReference type="Proteomes" id="UP000424468"/>
    </source>
</evidence>
<evidence type="ECO:0000313" key="8">
    <source>
        <dbReference type="EMBL" id="QGS51566.1"/>
    </source>
</evidence>
<sequence>MTILKVNKNDENQTIFNFIKKNFKTTSLSVIYKWFRTNKIKLNEKRIKDQKRVLKLGDEIKVYDSASISKRNEEKLVDYSELKIIYEDENLLIVDKPSNLEMHSLINICLDQIVRSYLIDTNKYDVELENSFVISHVHRLDKLTKGLVIYAKNKKSLDILLQAIQDKDNIEKFYLAKLENNNIKTGLIEGFIDYNSDTQLANFSLKDNKFFKSCSQEQNWFNKEENILEVKLLTGRKHQIRAICSYFKSPIVDDFRYGAKKSKNRSIDLIAYKLIFKNFSDELSYLNDKEFCSTFIF</sequence>
<dbReference type="EMBL" id="CP046276">
    <property type="protein sequence ID" value="QGS51566.1"/>
    <property type="molecule type" value="Genomic_DNA"/>
</dbReference>
<dbReference type="InterPro" id="IPR020103">
    <property type="entry name" value="PsdUridine_synth_cat_dom_sf"/>
</dbReference>
<accession>A0A6I6C704</accession>